<feature type="signal peptide" evidence="1">
    <location>
        <begin position="1"/>
        <end position="19"/>
    </location>
</feature>
<accession>A0A432LXW9</accession>
<protein>
    <recommendedName>
        <fullName evidence="4">Secreted protein</fullName>
    </recommendedName>
</protein>
<evidence type="ECO:0008006" key="4">
    <source>
        <dbReference type="Google" id="ProtNLM"/>
    </source>
</evidence>
<name>A0A432LXW9_9GAMM</name>
<dbReference type="EMBL" id="RYZR01000001">
    <property type="protein sequence ID" value="RUL67094.1"/>
    <property type="molecule type" value="Genomic_DNA"/>
</dbReference>
<dbReference type="Proteomes" id="UP000267077">
    <property type="component" value="Unassembled WGS sequence"/>
</dbReference>
<evidence type="ECO:0000256" key="1">
    <source>
        <dbReference type="SAM" id="SignalP"/>
    </source>
</evidence>
<organism evidence="2 3">
    <name type="scientific">Dyella dinghuensis</name>
    <dbReference type="NCBI Taxonomy" id="1920169"/>
    <lineage>
        <taxon>Bacteria</taxon>
        <taxon>Pseudomonadati</taxon>
        <taxon>Pseudomonadota</taxon>
        <taxon>Gammaproteobacteria</taxon>
        <taxon>Lysobacterales</taxon>
        <taxon>Rhodanobacteraceae</taxon>
        <taxon>Dyella</taxon>
    </lineage>
</organism>
<gene>
    <name evidence="2" type="ORF">EKH79_00360</name>
</gene>
<sequence>MKKLLISVLLIAAPLSCFANSSNLGVTVVSKKCGEAEMSLRCTAVGDGIADCLHPSLVYKSKGSIRKLPNPKGLKDTSPTSIACVRSKNDNAEYFHVMYDVLPTGAMCVNGITFTMPADIS</sequence>
<dbReference type="RefSeq" id="WP_126671805.1">
    <property type="nucleotide sequence ID" value="NZ_RYZR01000001.1"/>
</dbReference>
<feature type="chain" id="PRO_5019506882" description="Secreted protein" evidence="1">
    <location>
        <begin position="20"/>
        <end position="121"/>
    </location>
</feature>
<evidence type="ECO:0000313" key="2">
    <source>
        <dbReference type="EMBL" id="RUL67094.1"/>
    </source>
</evidence>
<comment type="caution">
    <text evidence="2">The sequence shown here is derived from an EMBL/GenBank/DDBJ whole genome shotgun (WGS) entry which is preliminary data.</text>
</comment>
<proteinExistence type="predicted"/>
<keyword evidence="1" id="KW-0732">Signal</keyword>
<dbReference type="AlphaFoldDB" id="A0A432LXW9"/>
<evidence type="ECO:0000313" key="3">
    <source>
        <dbReference type="Proteomes" id="UP000267077"/>
    </source>
</evidence>
<dbReference type="OrthoDB" id="5961455at2"/>
<reference evidence="2 3" key="1">
    <citation type="submission" date="2018-12" db="EMBL/GenBank/DDBJ databases">
        <title>Dyella dinghuensis sp. nov. DHOA06 and Dyella choica sp. nov. 4M-K27, isolated from forest soil.</title>
        <authorList>
            <person name="Qiu L.-H."/>
            <person name="Gao Z.-H."/>
        </authorList>
    </citation>
    <scope>NUCLEOTIDE SEQUENCE [LARGE SCALE GENOMIC DNA]</scope>
    <source>
        <strain evidence="2 3">DHOA06</strain>
    </source>
</reference>
<keyword evidence="3" id="KW-1185">Reference proteome</keyword>